<dbReference type="Gene3D" id="1.50.10.10">
    <property type="match status" value="1"/>
</dbReference>
<dbReference type="InterPro" id="IPR010905">
    <property type="entry name" value="Glyco_hydro_88"/>
</dbReference>
<dbReference type="PROSITE" id="PS51257">
    <property type="entry name" value="PROKAR_LIPOPROTEIN"/>
    <property type="match status" value="1"/>
</dbReference>
<sequence>MKYKLAICGLAVILAIGGSGCNSTQSGTEHSAVQMSATQKSALEVGHKVAKWQIDHLDNLDYLAKRYHKSSSEPRGWIQAAFYIGLTHWAETVNDKLALQQITKMAKQQNYSLLTKRPMHADDHAIGQTYLWLAEQSSNKHAIVPTQIHFDSILADKPTVSLEMKEEPKRPGYEGFAKIAGVGQTHSLWPSYLAENE</sequence>
<keyword evidence="3" id="KW-1185">Reference proteome</keyword>
<protein>
    <submittedName>
        <fullName evidence="2">Glycoside hydrolase family 88 protein</fullName>
    </submittedName>
</protein>
<dbReference type="Pfam" id="PF07470">
    <property type="entry name" value="Glyco_hydro_88"/>
    <property type="match status" value="1"/>
</dbReference>
<evidence type="ECO:0000256" key="1">
    <source>
        <dbReference type="ARBA" id="ARBA00022801"/>
    </source>
</evidence>
<organism evidence="2 3">
    <name type="scientific">Paraglaciecola aquimarina</name>
    <dbReference type="NCBI Taxonomy" id="1235557"/>
    <lineage>
        <taxon>Bacteria</taxon>
        <taxon>Pseudomonadati</taxon>
        <taxon>Pseudomonadota</taxon>
        <taxon>Gammaproteobacteria</taxon>
        <taxon>Alteromonadales</taxon>
        <taxon>Alteromonadaceae</taxon>
        <taxon>Paraglaciecola</taxon>
    </lineage>
</organism>
<dbReference type="EMBL" id="JAWDIO010000001">
    <property type="protein sequence ID" value="MDU0352618.1"/>
    <property type="molecule type" value="Genomic_DNA"/>
</dbReference>
<dbReference type="InterPro" id="IPR052043">
    <property type="entry name" value="PolySaccharide_Degr_Enz"/>
</dbReference>
<dbReference type="RefSeq" id="WP_316024329.1">
    <property type="nucleotide sequence ID" value="NZ_JAWDIO010000001.1"/>
</dbReference>
<gene>
    <name evidence="2" type="ORF">RS130_00640</name>
</gene>
<dbReference type="GO" id="GO:0016787">
    <property type="term" value="F:hydrolase activity"/>
    <property type="evidence" value="ECO:0007669"/>
    <property type="project" value="UniProtKB-KW"/>
</dbReference>
<dbReference type="PANTHER" id="PTHR33886">
    <property type="entry name" value="UNSATURATED RHAMNOGALACTURONAN HYDROLASE (EUROFUNG)"/>
    <property type="match status" value="1"/>
</dbReference>
<dbReference type="PANTHER" id="PTHR33886:SF8">
    <property type="entry name" value="UNSATURATED RHAMNOGALACTURONAN HYDROLASE (EUROFUNG)"/>
    <property type="match status" value="1"/>
</dbReference>
<proteinExistence type="predicted"/>
<evidence type="ECO:0000313" key="2">
    <source>
        <dbReference type="EMBL" id="MDU0352618.1"/>
    </source>
</evidence>
<name>A0ABU3SRI4_9ALTE</name>
<dbReference type="Proteomes" id="UP001247805">
    <property type="component" value="Unassembled WGS sequence"/>
</dbReference>
<reference evidence="2 3" key="1">
    <citation type="submission" date="2023-10" db="EMBL/GenBank/DDBJ databases">
        <title>Glaciecola aquimarina strain GGW-M5 nov., isolated from a coastal seawater.</title>
        <authorList>
            <person name="Bayburt H."/>
            <person name="Kim J.M."/>
            <person name="Choi B.J."/>
            <person name="Jeon C.O."/>
        </authorList>
    </citation>
    <scope>NUCLEOTIDE SEQUENCE [LARGE SCALE GENOMIC DNA]</scope>
    <source>
        <strain evidence="2 3">KCTC 32108</strain>
    </source>
</reference>
<dbReference type="InterPro" id="IPR008928">
    <property type="entry name" value="6-hairpin_glycosidase_sf"/>
</dbReference>
<comment type="caution">
    <text evidence="2">The sequence shown here is derived from an EMBL/GenBank/DDBJ whole genome shotgun (WGS) entry which is preliminary data.</text>
</comment>
<accession>A0ABU3SRI4</accession>
<evidence type="ECO:0000313" key="3">
    <source>
        <dbReference type="Proteomes" id="UP001247805"/>
    </source>
</evidence>
<keyword evidence="1 2" id="KW-0378">Hydrolase</keyword>
<dbReference type="InterPro" id="IPR012341">
    <property type="entry name" value="6hp_glycosidase-like_sf"/>
</dbReference>
<dbReference type="SUPFAM" id="SSF48208">
    <property type="entry name" value="Six-hairpin glycosidases"/>
    <property type="match status" value="1"/>
</dbReference>